<sequence>MDITSILLIGAQVGLIYGPLALGIYFALNVMSLPDLTLEGSFGVGGATTAVLLLKGCDPATALAGGMASGMVMGFLTACLHVYLHMNVLLAGILMTTAAWSISLAIMGAGNISLLSQATLFDWVGKGFGLNAQWSQILVGSGFSLVVALGLIWLLQTNYGMSLRAAGLNIQTARGLGIRTETRQIVGLVIANGLAAMTGGLVVQSQGFMDVSIQTGVIVIGLAALMIGMSIFKTPRIVPSIIGVILGIFIYRVVVTLALKLGLPPYFIKLATAVVVFAIVAIRSHGFGFIAIPGTERARKAAREHLDYLENDRVVNIT</sequence>
<feature type="transmembrane region" description="Helical" evidence="6">
    <location>
        <begin position="211"/>
        <end position="232"/>
    </location>
</feature>
<evidence type="ECO:0000256" key="4">
    <source>
        <dbReference type="ARBA" id="ARBA00022989"/>
    </source>
</evidence>
<dbReference type="EMBL" id="VLKU01000003">
    <property type="protein sequence ID" value="TWI35980.1"/>
    <property type="molecule type" value="Genomic_DNA"/>
</dbReference>
<dbReference type="PANTHER" id="PTHR32196:SF69">
    <property type="entry name" value="BRANCHED-CHAIN AMINO ACID TRANSPORT SYSTEM, PERMEASE PROTEIN"/>
    <property type="match status" value="1"/>
</dbReference>
<dbReference type="Proteomes" id="UP000316225">
    <property type="component" value="Unassembled WGS sequence"/>
</dbReference>
<dbReference type="GO" id="GO:0022857">
    <property type="term" value="F:transmembrane transporter activity"/>
    <property type="evidence" value="ECO:0007669"/>
    <property type="project" value="InterPro"/>
</dbReference>
<keyword evidence="5 6" id="KW-0472">Membrane</keyword>
<dbReference type="CDD" id="cd06574">
    <property type="entry name" value="TM_PBP1_branched-chain-AA_like"/>
    <property type="match status" value="1"/>
</dbReference>
<reference evidence="7 8" key="1">
    <citation type="journal article" date="2015" name="Stand. Genomic Sci.">
        <title>Genomic Encyclopedia of Bacterial and Archaeal Type Strains, Phase III: the genomes of soil and plant-associated and newly described type strains.</title>
        <authorList>
            <person name="Whitman W.B."/>
            <person name="Woyke T."/>
            <person name="Klenk H.P."/>
            <person name="Zhou Y."/>
            <person name="Lilburn T.G."/>
            <person name="Beck B.J."/>
            <person name="De Vos P."/>
            <person name="Vandamme P."/>
            <person name="Eisen J.A."/>
            <person name="Garrity G."/>
            <person name="Hugenholtz P."/>
            <person name="Kyrpides N.C."/>
        </authorList>
    </citation>
    <scope>NUCLEOTIDE SEQUENCE [LARGE SCALE GENOMIC DNA]</scope>
    <source>
        <strain evidence="7 8">CGMCC 1.5364</strain>
    </source>
</reference>
<dbReference type="AlphaFoldDB" id="A0A562NVC0"/>
<gene>
    <name evidence="7" type="ORF">IQ24_01340</name>
</gene>
<keyword evidence="3 6" id="KW-0812">Transmembrane</keyword>
<feature type="transmembrane region" description="Helical" evidence="6">
    <location>
        <begin position="91"/>
        <end position="114"/>
    </location>
</feature>
<dbReference type="PANTHER" id="PTHR32196">
    <property type="entry name" value="ABC TRANSPORTER PERMEASE PROTEIN YPHD-RELATED-RELATED"/>
    <property type="match status" value="1"/>
</dbReference>
<evidence type="ECO:0000313" key="8">
    <source>
        <dbReference type="Proteomes" id="UP000316225"/>
    </source>
</evidence>
<keyword evidence="8" id="KW-1185">Reference proteome</keyword>
<dbReference type="Pfam" id="PF02653">
    <property type="entry name" value="BPD_transp_2"/>
    <property type="match status" value="1"/>
</dbReference>
<name>A0A562NVC0_9RHOB</name>
<dbReference type="OrthoDB" id="9778389at2"/>
<feature type="transmembrane region" description="Helical" evidence="6">
    <location>
        <begin position="266"/>
        <end position="292"/>
    </location>
</feature>
<feature type="transmembrane region" description="Helical" evidence="6">
    <location>
        <begin position="62"/>
        <end position="84"/>
    </location>
</feature>
<feature type="transmembrane region" description="Helical" evidence="6">
    <location>
        <begin position="237"/>
        <end position="254"/>
    </location>
</feature>
<proteinExistence type="predicted"/>
<keyword evidence="4 6" id="KW-1133">Transmembrane helix</keyword>
<comment type="subcellular location">
    <subcellularLocation>
        <location evidence="1">Cell membrane</location>
        <topology evidence="1">Multi-pass membrane protein</topology>
    </subcellularLocation>
</comment>
<protein>
    <submittedName>
        <fullName evidence="7">Putative ABC transport system permease protein</fullName>
    </submittedName>
</protein>
<evidence type="ECO:0000256" key="6">
    <source>
        <dbReference type="SAM" id="Phobius"/>
    </source>
</evidence>
<feature type="transmembrane region" description="Helical" evidence="6">
    <location>
        <begin position="134"/>
        <end position="155"/>
    </location>
</feature>
<dbReference type="InterPro" id="IPR001851">
    <property type="entry name" value="ABC_transp_permease"/>
</dbReference>
<dbReference type="GO" id="GO:0005886">
    <property type="term" value="C:plasma membrane"/>
    <property type="evidence" value="ECO:0007669"/>
    <property type="project" value="UniProtKB-SubCell"/>
</dbReference>
<evidence type="ECO:0000313" key="7">
    <source>
        <dbReference type="EMBL" id="TWI35980.1"/>
    </source>
</evidence>
<feature type="transmembrane region" description="Helical" evidence="6">
    <location>
        <begin position="7"/>
        <end position="28"/>
    </location>
</feature>
<keyword evidence="2" id="KW-1003">Cell membrane</keyword>
<evidence type="ECO:0000256" key="5">
    <source>
        <dbReference type="ARBA" id="ARBA00023136"/>
    </source>
</evidence>
<evidence type="ECO:0000256" key="2">
    <source>
        <dbReference type="ARBA" id="ARBA00022475"/>
    </source>
</evidence>
<dbReference type="RefSeq" id="WP_158637485.1">
    <property type="nucleotide sequence ID" value="NZ_VLKU01000003.1"/>
</dbReference>
<accession>A0A562NVC0</accession>
<comment type="caution">
    <text evidence="7">The sequence shown here is derived from an EMBL/GenBank/DDBJ whole genome shotgun (WGS) entry which is preliminary data.</text>
</comment>
<organism evidence="7 8">
    <name type="scientific">Paracoccus sulfuroxidans</name>
    <dbReference type="NCBI Taxonomy" id="384678"/>
    <lineage>
        <taxon>Bacteria</taxon>
        <taxon>Pseudomonadati</taxon>
        <taxon>Pseudomonadota</taxon>
        <taxon>Alphaproteobacteria</taxon>
        <taxon>Rhodobacterales</taxon>
        <taxon>Paracoccaceae</taxon>
        <taxon>Paracoccus</taxon>
    </lineage>
</organism>
<feature type="transmembrane region" description="Helical" evidence="6">
    <location>
        <begin position="185"/>
        <end position="205"/>
    </location>
</feature>
<evidence type="ECO:0000256" key="1">
    <source>
        <dbReference type="ARBA" id="ARBA00004651"/>
    </source>
</evidence>
<evidence type="ECO:0000256" key="3">
    <source>
        <dbReference type="ARBA" id="ARBA00022692"/>
    </source>
</evidence>